<gene>
    <name evidence="3" type="ORF">GNZ12_15925</name>
</gene>
<name>A0ABX2BPW9_9BURK</name>
<dbReference type="Proteomes" id="UP000652198">
    <property type="component" value="Unassembled WGS sequence"/>
</dbReference>
<dbReference type="EMBL" id="WOEY01000065">
    <property type="protein sequence ID" value="NPT42771.1"/>
    <property type="molecule type" value="Genomic_DNA"/>
</dbReference>
<dbReference type="InterPro" id="IPR012577">
    <property type="entry name" value="NIPSNAP"/>
</dbReference>
<accession>A0ABX2BPW9</accession>
<comment type="similarity">
    <text evidence="1">Belongs to the NipSnap family.</text>
</comment>
<evidence type="ECO:0000313" key="3">
    <source>
        <dbReference type="EMBL" id="NPT42771.1"/>
    </source>
</evidence>
<dbReference type="Gene3D" id="3.30.70.100">
    <property type="match status" value="1"/>
</dbReference>
<protein>
    <submittedName>
        <fullName evidence="3">NIPSNAP family protein</fullName>
    </submittedName>
</protein>
<dbReference type="Pfam" id="PF07978">
    <property type="entry name" value="NIPSNAP"/>
    <property type="match status" value="1"/>
</dbReference>
<evidence type="ECO:0000259" key="2">
    <source>
        <dbReference type="Pfam" id="PF07978"/>
    </source>
</evidence>
<reference evidence="3 4" key="1">
    <citation type="submission" date="2019-11" db="EMBL/GenBank/DDBJ databases">
        <title>Metabolism of dissolved organic matter in forest soils.</title>
        <authorList>
            <person name="Cyle K.T."/>
            <person name="Wilhelm R.C."/>
            <person name="Martinez C.E."/>
        </authorList>
    </citation>
    <scope>NUCLEOTIDE SEQUENCE [LARGE SCALE GENOMIC DNA]</scope>
    <source>
        <strain evidence="3 4">1N</strain>
    </source>
</reference>
<dbReference type="SUPFAM" id="SSF54909">
    <property type="entry name" value="Dimeric alpha+beta barrel"/>
    <property type="match status" value="1"/>
</dbReference>
<comment type="caution">
    <text evidence="3">The sequence shown here is derived from an EMBL/GenBank/DDBJ whole genome shotgun (WGS) entry which is preliminary data.</text>
</comment>
<evidence type="ECO:0000256" key="1">
    <source>
        <dbReference type="ARBA" id="ARBA00005291"/>
    </source>
</evidence>
<evidence type="ECO:0000313" key="4">
    <source>
        <dbReference type="Proteomes" id="UP000652198"/>
    </source>
</evidence>
<organism evidence="3 4">
    <name type="scientific">Paraburkholderia solitsugae</name>
    <dbReference type="NCBI Taxonomy" id="2675748"/>
    <lineage>
        <taxon>Bacteria</taxon>
        <taxon>Pseudomonadati</taxon>
        <taxon>Pseudomonadota</taxon>
        <taxon>Betaproteobacteria</taxon>
        <taxon>Burkholderiales</taxon>
        <taxon>Burkholderiaceae</taxon>
        <taxon>Paraburkholderia</taxon>
    </lineage>
</organism>
<feature type="domain" description="NIPSNAP" evidence="2">
    <location>
        <begin position="4"/>
        <end position="103"/>
    </location>
</feature>
<dbReference type="InterPro" id="IPR011008">
    <property type="entry name" value="Dimeric_a/b-barrel"/>
</dbReference>
<dbReference type="PANTHER" id="PTHR21017">
    <property type="entry name" value="NIPSNAP-RELATED"/>
    <property type="match status" value="1"/>
</dbReference>
<sequence length="105" mass="12147">MLVDLRRYTIVPGQLKAYLAVYETYGLPVQRRHTGEPLGYFISEVGTLNQVVHLWGYQSAEDRQSRRAAMEADPDWVAYKKMTAEGRYIQQQENQLLISAPWSNI</sequence>
<dbReference type="InterPro" id="IPR051557">
    <property type="entry name" value="NipSnap_domain"/>
</dbReference>
<dbReference type="PANTHER" id="PTHR21017:SF17">
    <property type="entry name" value="PROTEIN NIPSNAP"/>
    <property type="match status" value="1"/>
</dbReference>
<dbReference type="RefSeq" id="WP_172311367.1">
    <property type="nucleotide sequence ID" value="NZ_WOEY01000065.1"/>
</dbReference>
<proteinExistence type="inferred from homology"/>
<keyword evidence="4" id="KW-1185">Reference proteome</keyword>